<dbReference type="Proteomes" id="UP001595190">
    <property type="component" value="Unassembled WGS sequence"/>
</dbReference>
<name>A0ABV6ZJY1_9HYPH</name>
<dbReference type="EMBL" id="JBHGPK010000011">
    <property type="protein sequence ID" value="MFC2252478.1"/>
    <property type="molecule type" value="Genomic_DNA"/>
</dbReference>
<dbReference type="SUPFAM" id="SSF143100">
    <property type="entry name" value="TTHA1013/TTHA0281-like"/>
    <property type="match status" value="1"/>
</dbReference>
<dbReference type="InterPro" id="IPR010982">
    <property type="entry name" value="Lambda_DNA-bd_dom_sf"/>
</dbReference>
<accession>A0ABV6ZJY1</accession>
<comment type="caution">
    <text evidence="1">The sequence shown here is derived from an EMBL/GenBank/DDBJ whole genome shotgun (WGS) entry which is preliminary data.</text>
</comment>
<sequence length="143" mass="15165">MNWIYGVAISRDGDDFVVSVRDLPEVVTSGDNEAQALELAADAIGVIVAGRIKDEADLPEPSALQSGEHAVPLAAQLAAKASIYSLWRAAKVSKSELARRLGLNEGEVRRLLNPEHATKLDRIDEAARALGGRIVVGAEPMAA</sequence>
<dbReference type="Gene3D" id="3.30.160.250">
    <property type="match status" value="1"/>
</dbReference>
<gene>
    <name evidence="1" type="ORF">ACETRX_22775</name>
</gene>
<evidence type="ECO:0000313" key="1">
    <source>
        <dbReference type="EMBL" id="MFC2252478.1"/>
    </source>
</evidence>
<protein>
    <submittedName>
        <fullName evidence="1">Type II toxin-antitoxin system HicB family antitoxin</fullName>
    </submittedName>
</protein>
<dbReference type="SUPFAM" id="SSF47413">
    <property type="entry name" value="lambda repressor-like DNA-binding domains"/>
    <property type="match status" value="1"/>
</dbReference>
<dbReference type="RefSeq" id="WP_394313079.1">
    <property type="nucleotide sequence ID" value="NZ_JBHGPK010000011.1"/>
</dbReference>
<reference evidence="1 2" key="1">
    <citation type="submission" date="2024-09" db="EMBL/GenBank/DDBJ databases">
        <title>Description of Labrys sedimenti sp. nov., isolated from a diclofenac-degrading enrichment culture, and genome-based reclassification of Labrys portucalensis as a later heterotypic synonym of Labrys neptuniae.</title>
        <authorList>
            <person name="Tancsics A."/>
            <person name="Csepanyi A."/>
        </authorList>
    </citation>
    <scope>NUCLEOTIDE SEQUENCE [LARGE SCALE GENOMIC DNA]</scope>
    <source>
        <strain evidence="1 2">LMG 23412</strain>
    </source>
</reference>
<organism evidence="1 2">
    <name type="scientific">Labrys neptuniae</name>
    <dbReference type="NCBI Taxonomy" id="376174"/>
    <lineage>
        <taxon>Bacteria</taxon>
        <taxon>Pseudomonadati</taxon>
        <taxon>Pseudomonadota</taxon>
        <taxon>Alphaproteobacteria</taxon>
        <taxon>Hyphomicrobiales</taxon>
        <taxon>Xanthobacteraceae</taxon>
        <taxon>Labrys</taxon>
    </lineage>
</organism>
<proteinExistence type="predicted"/>
<evidence type="ECO:0000313" key="2">
    <source>
        <dbReference type="Proteomes" id="UP001595190"/>
    </source>
</evidence>
<dbReference type="InterPro" id="IPR035069">
    <property type="entry name" value="TTHA1013/TTHA0281-like"/>
</dbReference>